<keyword evidence="2" id="KW-1015">Disulfide bond</keyword>
<name>A0A3B3C8W5_ORYME</name>
<feature type="transmembrane region" description="Helical" evidence="3">
    <location>
        <begin position="32"/>
        <end position="58"/>
    </location>
</feature>
<evidence type="ECO:0000313" key="5">
    <source>
        <dbReference type="Ensembl" id="ENSOMEP00000014044.1"/>
    </source>
</evidence>
<keyword evidence="1" id="KW-0430">Lectin</keyword>
<dbReference type="CDD" id="cd03590">
    <property type="entry name" value="CLECT_DC-SIGN_like"/>
    <property type="match status" value="1"/>
</dbReference>
<evidence type="ECO:0000256" key="1">
    <source>
        <dbReference type="ARBA" id="ARBA00022734"/>
    </source>
</evidence>
<dbReference type="OMA" id="DCAHIII"/>
<dbReference type="PANTHER" id="PTHR22803">
    <property type="entry name" value="MANNOSE, PHOSPHOLIPASE, LECTIN RECEPTOR RELATED"/>
    <property type="match status" value="1"/>
</dbReference>
<evidence type="ECO:0000259" key="4">
    <source>
        <dbReference type="PROSITE" id="PS50041"/>
    </source>
</evidence>
<dbReference type="Pfam" id="PF00059">
    <property type="entry name" value="Lectin_C"/>
    <property type="match status" value="1"/>
</dbReference>
<dbReference type="GO" id="GO:0030246">
    <property type="term" value="F:carbohydrate binding"/>
    <property type="evidence" value="ECO:0007669"/>
    <property type="project" value="UniProtKB-KW"/>
</dbReference>
<proteinExistence type="predicted"/>
<dbReference type="AlphaFoldDB" id="A0A3B3C8W5"/>
<keyword evidence="3" id="KW-0812">Transmembrane</keyword>
<dbReference type="PROSITE" id="PS00615">
    <property type="entry name" value="C_TYPE_LECTIN_1"/>
    <property type="match status" value="1"/>
</dbReference>
<dbReference type="STRING" id="30732.ENSOMEP00000014044"/>
<feature type="domain" description="C-type lectin" evidence="4">
    <location>
        <begin position="114"/>
        <end position="232"/>
    </location>
</feature>
<evidence type="ECO:0000256" key="2">
    <source>
        <dbReference type="ARBA" id="ARBA00023157"/>
    </source>
</evidence>
<evidence type="ECO:0000313" key="6">
    <source>
        <dbReference type="Proteomes" id="UP000261560"/>
    </source>
</evidence>
<dbReference type="InterPro" id="IPR001304">
    <property type="entry name" value="C-type_lectin-like"/>
</dbReference>
<protein>
    <recommendedName>
        <fullName evidence="4">C-type lectin domain-containing protein</fullName>
    </recommendedName>
</protein>
<dbReference type="InterPro" id="IPR033989">
    <property type="entry name" value="CD209-like_CTLD"/>
</dbReference>
<sequence>MEAIYENFEPKTHVCQLSVSTPPASTKSNRGFLFGVTTFMVILSVLLLAGLIILGFFYGDAVKGFSAISDRKDNLTDHLNAVIERLNSSLTETTKELMECKQRKTECPAEWKSFDSSCYFLSGESKSWDEARRFCRAREADLVVINNRDENAFLLAFTKRSVWIGLSDEASEGTWKWVDGSPLTLKFWKHNQPDNGAGIAIYGEEDCAQLTFEDSGSWNDISCKTSLPWICEKKAK</sequence>
<keyword evidence="6" id="KW-1185">Reference proteome</keyword>
<dbReference type="GeneTree" id="ENSGT01030000234575"/>
<keyword evidence="3" id="KW-1133">Transmembrane helix</keyword>
<keyword evidence="3" id="KW-0472">Membrane</keyword>
<reference evidence="5" key="2">
    <citation type="submission" date="2025-09" db="UniProtKB">
        <authorList>
            <consortium name="Ensembl"/>
        </authorList>
    </citation>
    <scope>IDENTIFICATION</scope>
</reference>
<dbReference type="Proteomes" id="UP000261560">
    <property type="component" value="Unplaced"/>
</dbReference>
<dbReference type="Ensembl" id="ENSOMET00000033391.1">
    <property type="protein sequence ID" value="ENSOMEP00000014044.1"/>
    <property type="gene ID" value="ENSOMEG00000015520.1"/>
</dbReference>
<evidence type="ECO:0000256" key="3">
    <source>
        <dbReference type="SAM" id="Phobius"/>
    </source>
</evidence>
<dbReference type="InterPro" id="IPR018378">
    <property type="entry name" value="C-type_lectin_CS"/>
</dbReference>
<dbReference type="Gene3D" id="3.10.100.10">
    <property type="entry name" value="Mannose-Binding Protein A, subunit A"/>
    <property type="match status" value="1"/>
</dbReference>
<dbReference type="InterPro" id="IPR016186">
    <property type="entry name" value="C-type_lectin-like/link_sf"/>
</dbReference>
<dbReference type="SMART" id="SM00034">
    <property type="entry name" value="CLECT"/>
    <property type="match status" value="1"/>
</dbReference>
<organism evidence="5 6">
    <name type="scientific">Oryzias melastigma</name>
    <name type="common">Marine medaka</name>
    <dbReference type="NCBI Taxonomy" id="30732"/>
    <lineage>
        <taxon>Eukaryota</taxon>
        <taxon>Metazoa</taxon>
        <taxon>Chordata</taxon>
        <taxon>Craniata</taxon>
        <taxon>Vertebrata</taxon>
        <taxon>Euteleostomi</taxon>
        <taxon>Actinopterygii</taxon>
        <taxon>Neopterygii</taxon>
        <taxon>Teleostei</taxon>
        <taxon>Neoteleostei</taxon>
        <taxon>Acanthomorphata</taxon>
        <taxon>Ovalentaria</taxon>
        <taxon>Atherinomorphae</taxon>
        <taxon>Beloniformes</taxon>
        <taxon>Adrianichthyidae</taxon>
        <taxon>Oryziinae</taxon>
        <taxon>Oryzias</taxon>
    </lineage>
</organism>
<dbReference type="PaxDb" id="30732-ENSOMEP00000014044"/>
<dbReference type="PROSITE" id="PS50041">
    <property type="entry name" value="C_TYPE_LECTIN_2"/>
    <property type="match status" value="1"/>
</dbReference>
<dbReference type="SUPFAM" id="SSF56436">
    <property type="entry name" value="C-type lectin-like"/>
    <property type="match status" value="1"/>
</dbReference>
<reference evidence="5" key="1">
    <citation type="submission" date="2025-08" db="UniProtKB">
        <authorList>
            <consortium name="Ensembl"/>
        </authorList>
    </citation>
    <scope>IDENTIFICATION</scope>
</reference>
<dbReference type="InterPro" id="IPR016187">
    <property type="entry name" value="CTDL_fold"/>
</dbReference>
<accession>A0A3B3C8W5</accession>
<dbReference type="InterPro" id="IPR050111">
    <property type="entry name" value="C-type_lectin/snaclec_domain"/>
</dbReference>